<dbReference type="RefSeq" id="WP_027829635.1">
    <property type="nucleotide sequence ID" value="NZ_AZFW01000103.1"/>
</dbReference>
<dbReference type="OrthoDB" id="3694202at2"/>
<comment type="caution">
    <text evidence="1">The sequence shown here is derived from an EMBL/GenBank/DDBJ whole genome shotgun (WGS) entry which is preliminary data.</text>
</comment>
<dbReference type="PATRIC" id="fig|1122147.4.peg.557"/>
<dbReference type="PANTHER" id="PTHR42702">
    <property type="entry name" value="NUCLEOTIDE PYROPHOSPHOHYDROLASE"/>
    <property type="match status" value="1"/>
</dbReference>
<dbReference type="PANTHER" id="PTHR42702:SF1">
    <property type="entry name" value="REGULATORY PROTEIN FOR BETA-LACTAMASE"/>
    <property type="match status" value="1"/>
</dbReference>
<dbReference type="GO" id="GO:0009143">
    <property type="term" value="P:nucleoside triphosphate catabolic process"/>
    <property type="evidence" value="ECO:0007669"/>
    <property type="project" value="InterPro"/>
</dbReference>
<dbReference type="eggNOG" id="COG1694">
    <property type="taxonomic scope" value="Bacteria"/>
</dbReference>
<protein>
    <recommendedName>
        <fullName evidence="3">NTP pyrophosphohydrolase MazG putative catalytic core domain-containing protein</fullName>
    </recommendedName>
</protein>
<dbReference type="Proteomes" id="UP000050949">
    <property type="component" value="Unassembled WGS sequence"/>
</dbReference>
<dbReference type="SUPFAM" id="SSF101386">
    <property type="entry name" value="all-alpha NTP pyrophosphatases"/>
    <property type="match status" value="1"/>
</dbReference>
<dbReference type="EMBL" id="AZFW01000103">
    <property type="protein sequence ID" value="KRM25622.1"/>
    <property type="molecule type" value="Genomic_DNA"/>
</dbReference>
<dbReference type="InterPro" id="IPR025984">
    <property type="entry name" value="DCTPP"/>
</dbReference>
<evidence type="ECO:0000313" key="2">
    <source>
        <dbReference type="Proteomes" id="UP000050949"/>
    </source>
</evidence>
<dbReference type="AlphaFoldDB" id="A0A0R1XDW2"/>
<dbReference type="Gene3D" id="1.10.287.1080">
    <property type="entry name" value="MazG-like"/>
    <property type="match status" value="1"/>
</dbReference>
<accession>A0A0R1XDW2</accession>
<dbReference type="GO" id="GO:0047429">
    <property type="term" value="F:nucleoside triphosphate diphosphatase activity"/>
    <property type="evidence" value="ECO:0007669"/>
    <property type="project" value="InterPro"/>
</dbReference>
<organism evidence="1 2">
    <name type="scientific">Schleiferilactobacillus harbinensis DSM 16991</name>
    <dbReference type="NCBI Taxonomy" id="1122147"/>
    <lineage>
        <taxon>Bacteria</taxon>
        <taxon>Bacillati</taxon>
        <taxon>Bacillota</taxon>
        <taxon>Bacilli</taxon>
        <taxon>Lactobacillales</taxon>
        <taxon>Lactobacillaceae</taxon>
        <taxon>Schleiferilactobacillus</taxon>
    </lineage>
</organism>
<dbReference type="GeneID" id="78509752"/>
<sequence length="102" mass="11760">MQLDLNTLQKEVYQNKVNHHFNVTDTNFELLLMHGELNELFRGILKHDQANIQEEIADVAIYLLGLAEILHVDLGQAIVDKLHIDEQRVYEKDGSKHLKGTD</sequence>
<evidence type="ECO:0008006" key="3">
    <source>
        <dbReference type="Google" id="ProtNLM"/>
    </source>
</evidence>
<name>A0A0R1XDW2_9LACO</name>
<evidence type="ECO:0000313" key="1">
    <source>
        <dbReference type="EMBL" id="KRM25622.1"/>
    </source>
</evidence>
<reference evidence="1 2" key="1">
    <citation type="journal article" date="2015" name="Genome Announc.">
        <title>Expanding the biotechnology potential of lactobacilli through comparative genomics of 213 strains and associated genera.</title>
        <authorList>
            <person name="Sun Z."/>
            <person name="Harris H.M."/>
            <person name="McCann A."/>
            <person name="Guo C."/>
            <person name="Argimon S."/>
            <person name="Zhang W."/>
            <person name="Yang X."/>
            <person name="Jeffery I.B."/>
            <person name="Cooney J.C."/>
            <person name="Kagawa T.F."/>
            <person name="Liu W."/>
            <person name="Song Y."/>
            <person name="Salvetti E."/>
            <person name="Wrobel A."/>
            <person name="Rasinkangas P."/>
            <person name="Parkhill J."/>
            <person name="Rea M.C."/>
            <person name="O'Sullivan O."/>
            <person name="Ritari J."/>
            <person name="Douillard F.P."/>
            <person name="Paul Ross R."/>
            <person name="Yang R."/>
            <person name="Briner A.E."/>
            <person name="Felis G.E."/>
            <person name="de Vos W.M."/>
            <person name="Barrangou R."/>
            <person name="Klaenhammer T.R."/>
            <person name="Caufield P.W."/>
            <person name="Cui Y."/>
            <person name="Zhang H."/>
            <person name="O'Toole P.W."/>
        </authorList>
    </citation>
    <scope>NUCLEOTIDE SEQUENCE [LARGE SCALE GENOMIC DNA]</scope>
    <source>
        <strain evidence="1 2">DSM 16991</strain>
    </source>
</reference>
<dbReference type="Pfam" id="PF12643">
    <property type="entry name" value="MazG-like"/>
    <property type="match status" value="1"/>
</dbReference>
<gene>
    <name evidence="1" type="ORF">FC91_GL000537</name>
</gene>
<proteinExistence type="predicted"/>